<organism evidence="1 2">
    <name type="scientific">Caballeronia arationis</name>
    <dbReference type="NCBI Taxonomy" id="1777142"/>
    <lineage>
        <taxon>Bacteria</taxon>
        <taxon>Pseudomonadati</taxon>
        <taxon>Pseudomonadota</taxon>
        <taxon>Betaproteobacteria</taxon>
        <taxon>Burkholderiales</taxon>
        <taxon>Burkholderiaceae</taxon>
        <taxon>Caballeronia</taxon>
    </lineage>
</organism>
<comment type="caution">
    <text evidence="1">The sequence shown here is derived from an EMBL/GenBank/DDBJ whole genome shotgun (WGS) entry which is preliminary data.</text>
</comment>
<dbReference type="EMBL" id="OCSU01000001">
    <property type="protein sequence ID" value="SOE56582.1"/>
    <property type="molecule type" value="Genomic_DNA"/>
</dbReference>
<gene>
    <name evidence="1" type="ORF">SAMN05446927_1277</name>
</gene>
<evidence type="ECO:0000313" key="2">
    <source>
        <dbReference type="Proteomes" id="UP000219522"/>
    </source>
</evidence>
<protein>
    <submittedName>
        <fullName evidence="1">Uncharacterized protein</fullName>
    </submittedName>
</protein>
<sequence length="223" mass="25451">MRNKQYVLFAPHALRSRADAHLRSATCRCCRHPRIEACESTHDIRGPDFQGTRPFGTVRPRCSCKWLDGLLRPYEHTVKLGRRCPRGRKTRWFAGLQSTRIAPRTSLWSGEDKRGWRSALQSSKHILSSMKTADELEQQRRVDSACNRLITPAFAVGLFASSCYCRVARGLTNGWRQRDPRRYATTPVSPWAAARRENVSRMLCRDQPATRNEFVPGGRGKAP</sequence>
<keyword evidence="2" id="KW-1185">Reference proteome</keyword>
<name>A0A7Z7I3N3_9BURK</name>
<reference evidence="1 2" key="1">
    <citation type="submission" date="2017-09" db="EMBL/GenBank/DDBJ databases">
        <authorList>
            <person name="Varghese N."/>
            <person name="Submissions S."/>
        </authorList>
    </citation>
    <scope>NUCLEOTIDE SEQUENCE [LARGE SCALE GENOMIC DNA]</scope>
    <source>
        <strain evidence="1 2">OK806</strain>
    </source>
</reference>
<dbReference type="Proteomes" id="UP000219522">
    <property type="component" value="Unassembled WGS sequence"/>
</dbReference>
<proteinExistence type="predicted"/>
<accession>A0A7Z7I3N3</accession>
<dbReference type="AlphaFoldDB" id="A0A7Z7I3N3"/>
<evidence type="ECO:0000313" key="1">
    <source>
        <dbReference type="EMBL" id="SOE56582.1"/>
    </source>
</evidence>